<sequence length="264" mass="27788">MTDQRKYTTKLIDTHVLIIGGSSGIGYGVAEALLEHGATVTISSSNPTRVSSAVERLSTAYPSAAQSSRIHSHVCDLGTEATLEPNIADLFAAVTASRPLNHVVYSAGDALATTPLADATLAFIKQAGMVRFFAPLLCAREAAKYLPKSAASSFIITSGAVAHKPMPGWSVVGSYAAGHFSMTRALALDMQPVRVNCVVPGAVDTDLWRMPPEEKEQLMQSLSAKTPTGRVGQVEDVAEAFVYLIKDRNATGAIVDTNGGSLLV</sequence>
<dbReference type="PANTHER" id="PTHR43477:SF1">
    <property type="entry name" value="DIHYDROANTICAPSIN 7-DEHYDROGENASE"/>
    <property type="match status" value="1"/>
</dbReference>
<reference evidence="4 5" key="1">
    <citation type="journal article" date="2021" name="Nat. Commun.">
        <title>Genetic determinants of endophytism in the Arabidopsis root mycobiome.</title>
        <authorList>
            <person name="Mesny F."/>
            <person name="Miyauchi S."/>
            <person name="Thiergart T."/>
            <person name="Pickel B."/>
            <person name="Atanasova L."/>
            <person name="Karlsson M."/>
            <person name="Huettel B."/>
            <person name="Barry K.W."/>
            <person name="Haridas S."/>
            <person name="Chen C."/>
            <person name="Bauer D."/>
            <person name="Andreopoulos W."/>
            <person name="Pangilinan J."/>
            <person name="LaButti K."/>
            <person name="Riley R."/>
            <person name="Lipzen A."/>
            <person name="Clum A."/>
            <person name="Drula E."/>
            <person name="Henrissat B."/>
            <person name="Kohler A."/>
            <person name="Grigoriev I.V."/>
            <person name="Martin F.M."/>
            <person name="Hacquard S."/>
        </authorList>
    </citation>
    <scope>NUCLEOTIDE SEQUENCE [LARGE SCALE GENOMIC DNA]</scope>
    <source>
        <strain evidence="4 5">MPI-SDFR-AT-0080</strain>
    </source>
</reference>
<keyword evidence="5" id="KW-1185">Reference proteome</keyword>
<dbReference type="Pfam" id="PF23441">
    <property type="entry name" value="SDR"/>
    <property type="match status" value="1"/>
</dbReference>
<evidence type="ECO:0000256" key="2">
    <source>
        <dbReference type="ARBA" id="ARBA00022857"/>
    </source>
</evidence>
<accession>A0ABQ8GRM3</accession>
<dbReference type="EMBL" id="JAGTJR010000002">
    <property type="protein sequence ID" value="KAH7063146.1"/>
    <property type="molecule type" value="Genomic_DNA"/>
</dbReference>
<gene>
    <name evidence="4" type="ORF">B0J12DRAFT_159386</name>
</gene>
<keyword evidence="2" id="KW-0521">NADP</keyword>
<organism evidence="4 5">
    <name type="scientific">Macrophomina phaseolina</name>
    <dbReference type="NCBI Taxonomy" id="35725"/>
    <lineage>
        <taxon>Eukaryota</taxon>
        <taxon>Fungi</taxon>
        <taxon>Dikarya</taxon>
        <taxon>Ascomycota</taxon>
        <taxon>Pezizomycotina</taxon>
        <taxon>Dothideomycetes</taxon>
        <taxon>Dothideomycetes incertae sedis</taxon>
        <taxon>Botryosphaeriales</taxon>
        <taxon>Botryosphaeriaceae</taxon>
        <taxon>Macrophomina</taxon>
    </lineage>
</organism>
<evidence type="ECO:0008006" key="6">
    <source>
        <dbReference type="Google" id="ProtNLM"/>
    </source>
</evidence>
<dbReference type="PRINTS" id="PR00081">
    <property type="entry name" value="GDHRDH"/>
</dbReference>
<keyword evidence="3" id="KW-0560">Oxidoreductase</keyword>
<protein>
    <recommendedName>
        <fullName evidence="6">Short-chain dehydrogenase/reductase SDR</fullName>
    </recommendedName>
</protein>
<dbReference type="InterPro" id="IPR002347">
    <property type="entry name" value="SDR_fam"/>
</dbReference>
<dbReference type="Proteomes" id="UP000774617">
    <property type="component" value="Unassembled WGS sequence"/>
</dbReference>
<dbReference type="InterPro" id="IPR036291">
    <property type="entry name" value="NAD(P)-bd_dom_sf"/>
</dbReference>
<evidence type="ECO:0000256" key="1">
    <source>
        <dbReference type="ARBA" id="ARBA00006484"/>
    </source>
</evidence>
<name>A0ABQ8GRM3_9PEZI</name>
<dbReference type="Gene3D" id="3.40.50.720">
    <property type="entry name" value="NAD(P)-binding Rossmann-like Domain"/>
    <property type="match status" value="1"/>
</dbReference>
<comment type="similarity">
    <text evidence="1">Belongs to the short-chain dehydrogenases/reductases (SDR) family.</text>
</comment>
<dbReference type="InterPro" id="IPR051122">
    <property type="entry name" value="SDR_DHRS6-like"/>
</dbReference>
<evidence type="ECO:0000313" key="4">
    <source>
        <dbReference type="EMBL" id="KAH7063146.1"/>
    </source>
</evidence>
<evidence type="ECO:0000313" key="5">
    <source>
        <dbReference type="Proteomes" id="UP000774617"/>
    </source>
</evidence>
<comment type="caution">
    <text evidence="4">The sequence shown here is derived from an EMBL/GenBank/DDBJ whole genome shotgun (WGS) entry which is preliminary data.</text>
</comment>
<dbReference type="InterPro" id="IPR057571">
    <property type="entry name" value="SDR_PhqE-like"/>
</dbReference>
<proteinExistence type="inferred from homology"/>
<dbReference type="SUPFAM" id="SSF51735">
    <property type="entry name" value="NAD(P)-binding Rossmann-fold domains"/>
    <property type="match status" value="1"/>
</dbReference>
<dbReference type="CDD" id="cd05233">
    <property type="entry name" value="SDR_c"/>
    <property type="match status" value="1"/>
</dbReference>
<dbReference type="PANTHER" id="PTHR43477">
    <property type="entry name" value="DIHYDROANTICAPSIN 7-DEHYDROGENASE"/>
    <property type="match status" value="1"/>
</dbReference>
<evidence type="ECO:0000256" key="3">
    <source>
        <dbReference type="ARBA" id="ARBA00023002"/>
    </source>
</evidence>